<evidence type="ECO:0000313" key="2">
    <source>
        <dbReference type="EMBL" id="MBE1456605.1"/>
    </source>
</evidence>
<reference evidence="2 3" key="1">
    <citation type="submission" date="2020-10" db="EMBL/GenBank/DDBJ databases">
        <title>Sequencing the genomes of 1000 actinobacteria strains.</title>
        <authorList>
            <person name="Klenk H.-P."/>
        </authorList>
    </citation>
    <scope>NUCLEOTIDE SEQUENCE [LARGE SCALE GENOMIC DNA]</scope>
    <source>
        <strain evidence="2 3">DSM 45157</strain>
    </source>
</reference>
<evidence type="ECO:0000313" key="3">
    <source>
        <dbReference type="Proteomes" id="UP000598217"/>
    </source>
</evidence>
<name>A0ABR9HC53_9ACTN</name>
<dbReference type="Proteomes" id="UP000598217">
    <property type="component" value="Unassembled WGS sequence"/>
</dbReference>
<organism evidence="2 3">
    <name type="scientific">Nocardiopsis terrae</name>
    <dbReference type="NCBI Taxonomy" id="372655"/>
    <lineage>
        <taxon>Bacteria</taxon>
        <taxon>Bacillati</taxon>
        <taxon>Actinomycetota</taxon>
        <taxon>Actinomycetes</taxon>
        <taxon>Streptosporangiales</taxon>
        <taxon>Nocardiopsidaceae</taxon>
        <taxon>Nocardiopsis</taxon>
    </lineage>
</organism>
<dbReference type="RefSeq" id="WP_191268352.1">
    <property type="nucleotide sequence ID" value="NZ_BMXJ01000002.1"/>
</dbReference>
<feature type="domain" description="DUF4350" evidence="1">
    <location>
        <begin position="59"/>
        <end position="233"/>
    </location>
</feature>
<dbReference type="Pfam" id="PF14258">
    <property type="entry name" value="DUF4350"/>
    <property type="match status" value="1"/>
</dbReference>
<keyword evidence="3" id="KW-1185">Reference proteome</keyword>
<accession>A0ABR9HC53</accession>
<proteinExistence type="predicted"/>
<comment type="caution">
    <text evidence="2">The sequence shown here is derived from an EMBL/GenBank/DDBJ whole genome shotgun (WGS) entry which is preliminary data.</text>
</comment>
<protein>
    <recommendedName>
        <fullName evidence="1">DUF4350 domain-containing protein</fullName>
    </recommendedName>
</protein>
<evidence type="ECO:0000259" key="1">
    <source>
        <dbReference type="Pfam" id="PF14258"/>
    </source>
</evidence>
<sequence length="394" mass="40987">MTTTAPPEHPPAGSAPGSAAGRLWRAGRAPAAVIGLLVAVSVLLSLGSEQFPSGHLEPGSPEPDGARALVRLLDEDSDLTVARTSEAAVRAVERSGEDTVLVVLLDHRLLPEELDTLAGLGSDTVLVRPSLRSLAAFAPGADMTGRVDDERTLEPGCALPAAASAGDAGVTGELYTAGNGVEALGCYPAADGSGLLQVAAPDGSTTTVLGTGDPLTNRELDSAGNAALALNLLSAEDVVWLRPDVPEEVGSATLWELVPAGVRWSLAPLALTLLLFALWRGRRMGALVPESLPALVRASETTEGRAGLYQSRKARDRAASALRNGFLERSVPKLGLRTDSGPDSVVAAAAARSGEDPQDLWRLLYPSQPDPYTADDEAMLRLADELDRLSGRLR</sequence>
<dbReference type="EMBL" id="JADBDY010000001">
    <property type="protein sequence ID" value="MBE1456605.1"/>
    <property type="molecule type" value="Genomic_DNA"/>
</dbReference>
<gene>
    <name evidence="2" type="ORF">H4W79_000819</name>
</gene>
<dbReference type="InterPro" id="IPR025646">
    <property type="entry name" value="DUF4350"/>
</dbReference>